<evidence type="ECO:0000256" key="23">
    <source>
        <dbReference type="ARBA" id="ARBA00074017"/>
    </source>
</evidence>
<keyword evidence="11 25" id="KW-0853">WD repeat</keyword>
<organism evidence="31 32">
    <name type="scientific">Solea senegalensis</name>
    <name type="common">Senegalese sole</name>
    <dbReference type="NCBI Taxonomy" id="28829"/>
    <lineage>
        <taxon>Eukaryota</taxon>
        <taxon>Metazoa</taxon>
        <taxon>Chordata</taxon>
        <taxon>Craniata</taxon>
        <taxon>Vertebrata</taxon>
        <taxon>Euteleostomi</taxon>
        <taxon>Actinopterygii</taxon>
        <taxon>Neopterygii</taxon>
        <taxon>Teleostei</taxon>
        <taxon>Neoteleostei</taxon>
        <taxon>Acanthomorphata</taxon>
        <taxon>Carangaria</taxon>
        <taxon>Pleuronectiformes</taxon>
        <taxon>Pleuronectoidei</taxon>
        <taxon>Soleidae</taxon>
        <taxon>Solea</taxon>
    </lineage>
</organism>
<dbReference type="PROSITE" id="PS50082">
    <property type="entry name" value="WD_REPEATS_2"/>
    <property type="match status" value="1"/>
</dbReference>
<keyword evidence="18" id="KW-0119">Carbohydrate metabolism</keyword>
<dbReference type="InterPro" id="IPR019741">
    <property type="entry name" value="Galactokinase_CS"/>
</dbReference>
<dbReference type="GO" id="GO:0005524">
    <property type="term" value="F:ATP binding"/>
    <property type="evidence" value="ECO:0007669"/>
    <property type="project" value="UniProtKB-KW"/>
</dbReference>
<dbReference type="Proteomes" id="UP000693946">
    <property type="component" value="Linkage Group LG18"/>
</dbReference>
<feature type="repeat" description="WD" evidence="25">
    <location>
        <begin position="820"/>
        <end position="838"/>
    </location>
</feature>
<accession>A0AAV6RSV1</accession>
<dbReference type="FunFam" id="2.130.10.10:FF:000170">
    <property type="entry name" value="lethal(2) giant larvae protein homolog 2 isoform X2"/>
    <property type="match status" value="1"/>
</dbReference>
<keyword evidence="13" id="KW-0677">Repeat</keyword>
<dbReference type="EC" id="2.7.1.6" evidence="6"/>
<evidence type="ECO:0000259" key="30">
    <source>
        <dbReference type="Pfam" id="PF10509"/>
    </source>
</evidence>
<dbReference type="GO" id="GO:0006887">
    <property type="term" value="P:exocytosis"/>
    <property type="evidence" value="ECO:0007669"/>
    <property type="project" value="UniProtKB-KW"/>
</dbReference>
<evidence type="ECO:0000256" key="10">
    <source>
        <dbReference type="ARBA" id="ARBA00022553"/>
    </source>
</evidence>
<proteinExistence type="inferred from homology"/>
<evidence type="ECO:0000256" key="5">
    <source>
        <dbReference type="ARBA" id="ARBA00011738"/>
    </source>
</evidence>
<evidence type="ECO:0000259" key="27">
    <source>
        <dbReference type="Pfam" id="PF00288"/>
    </source>
</evidence>
<dbReference type="PROSITE" id="PS00627">
    <property type="entry name" value="GHMP_KINASES_ATP"/>
    <property type="match status" value="1"/>
</dbReference>
<comment type="caution">
    <text evidence="31">The sequence shown here is derived from an EMBL/GenBank/DDBJ whole genome shotgun (WGS) entry which is preliminary data.</text>
</comment>
<gene>
    <name evidence="31" type="ORF">JOB18_017740</name>
</gene>
<keyword evidence="16" id="KW-0067">ATP-binding</keyword>
<name>A0AAV6RSV1_SOLSE</name>
<evidence type="ECO:0000256" key="17">
    <source>
        <dbReference type="ARBA" id="ARBA00023144"/>
    </source>
</evidence>
<evidence type="ECO:0000256" key="26">
    <source>
        <dbReference type="SAM" id="Coils"/>
    </source>
</evidence>
<evidence type="ECO:0000259" key="29">
    <source>
        <dbReference type="Pfam" id="PF08544"/>
    </source>
</evidence>
<evidence type="ECO:0000256" key="14">
    <source>
        <dbReference type="ARBA" id="ARBA00022741"/>
    </source>
</evidence>
<evidence type="ECO:0000256" key="6">
    <source>
        <dbReference type="ARBA" id="ARBA00012315"/>
    </source>
</evidence>
<evidence type="ECO:0000256" key="21">
    <source>
        <dbReference type="ARBA" id="ARBA00049538"/>
    </source>
</evidence>
<evidence type="ECO:0000259" key="28">
    <source>
        <dbReference type="Pfam" id="PF08366"/>
    </source>
</evidence>
<evidence type="ECO:0000256" key="7">
    <source>
        <dbReference type="ARBA" id="ARBA00019487"/>
    </source>
</evidence>
<dbReference type="InterPro" id="IPR013750">
    <property type="entry name" value="GHMP_kinase_C_dom"/>
</dbReference>
<dbReference type="PANTHER" id="PTHR10241">
    <property type="entry name" value="LETHAL 2 GIANT LARVAE PROTEIN"/>
    <property type="match status" value="1"/>
</dbReference>
<dbReference type="FunFam" id="3.30.70.890:FF:000007">
    <property type="entry name" value="Galactokinase 1"/>
    <property type="match status" value="1"/>
</dbReference>
<evidence type="ECO:0000256" key="13">
    <source>
        <dbReference type="ARBA" id="ARBA00022737"/>
    </source>
</evidence>
<comment type="subunit">
    <text evidence="5">Homodimer.</text>
</comment>
<evidence type="ECO:0000256" key="19">
    <source>
        <dbReference type="ARBA" id="ARBA00023306"/>
    </source>
</evidence>
<evidence type="ECO:0000256" key="4">
    <source>
        <dbReference type="ARBA" id="ARBA00008070"/>
    </source>
</evidence>
<reference evidence="31 32" key="1">
    <citation type="journal article" date="2021" name="Sci. Rep.">
        <title>Chromosome anchoring in Senegalese sole (Solea senegalensis) reveals sex-associated markers and genome rearrangements in flatfish.</title>
        <authorList>
            <person name="Guerrero-Cozar I."/>
            <person name="Gomez-Garrido J."/>
            <person name="Berbel C."/>
            <person name="Martinez-Blanch J.F."/>
            <person name="Alioto T."/>
            <person name="Claros M.G."/>
            <person name="Gagnaire P.A."/>
            <person name="Manchado M."/>
        </authorList>
    </citation>
    <scope>NUCLEOTIDE SEQUENCE [LARGE SCALE GENOMIC DNA]</scope>
    <source>
        <strain evidence="31">Sse05_10M</strain>
    </source>
</reference>
<feature type="coiled-coil region" evidence="26">
    <location>
        <begin position="275"/>
        <end position="302"/>
    </location>
</feature>
<keyword evidence="15" id="KW-0418">Kinase</keyword>
<dbReference type="GO" id="GO:0005096">
    <property type="term" value="F:GTPase activator activity"/>
    <property type="evidence" value="ECO:0007669"/>
    <property type="project" value="TreeGrafter"/>
</dbReference>
<dbReference type="InterPro" id="IPR013577">
    <property type="entry name" value="LLGL2"/>
</dbReference>
<comment type="similarity">
    <text evidence="4">Belongs to the WD repeat L(2)GL family.</text>
</comment>
<evidence type="ECO:0000256" key="3">
    <source>
        <dbReference type="ARBA" id="ARBA00006566"/>
    </source>
</evidence>
<evidence type="ECO:0000313" key="31">
    <source>
        <dbReference type="EMBL" id="KAG7506881.1"/>
    </source>
</evidence>
<dbReference type="PANTHER" id="PTHR10241:SF20">
    <property type="entry name" value="LLGL SCRIBBLE CELL POLARITY COMPLEX COMPONENT 2"/>
    <property type="match status" value="1"/>
</dbReference>
<sequence>MASSFPSVSELVAGARHQYGKVFGEEAPLVAVCAPGRVNLIGEHTDYNQGFVLPMALPLVTVVVGSKTSEQDVTVVTATKDVDEPVRVDFSLPSDGSPLSPGSPSWANYVKGVIHHYRAPPVPGFRAVIASSVPLGGGLSSSASLEVAVYTFLQQLKPDDGEKVAKALSCQQAEHTHAGVPCGIMDQFVSVLGKEGHALLIDCRSLEATSIPLTDPELVILITNSNVKHSLTGSEYPTRRRQCEGAASILGKASLRDATMKDLEEARDKMDDVTYQRARHVIEEIERTVQAAESLKKGAYREFGRLMVESHNSLRDLYEVSCKELDELVSAAMEVEGVFGSRMTGGGFGGCTVTLLQAGAIDKTILHIKERYNGTPTFYTGGGRWLRHGRFESACGREPAGSTLMLREDEEFNKTLEHGFPHQPSALGYSPSLKLLAIGNRSGAIKLYGDPGVEFMGLHDENAAVTQVHFLPHQVELVTLLDDNSLHMWTLRAHNGLSELLEVGRFMLTGPPGAPPSVTRVTAVLAHSSGELLLLGTEGGHVFVVEVPGFRELEERNISLEQVASSVPDDYIGRRNLEHVEALQENPINPNQVVIGYGRGLMVIWDLEKQCARQHIPATQQLESIWWTGDGSYILSSHSDGSYCRWMVGGEDVNDEEEKSDIPYGHFPCKAISKIVQVPTEEGPPFLLFSGGMPRASYGDRHCITVIHSKKHVALDFTSRIIDFFVIRDGPQHTGDPTALVVLVEEELVVIDLQTEGWPVIQTPYLVPLHSSAITCSHHVSAIPLKLWERIIAAGDLQNTHYSKKPWPVTGGKNLAPDPPQRDLLLTGHEDGTVRFWDASGVCLYPMYKLSTAGVFHTDSDPNDNLNQGTEGEWPPFRKVGCFDPYSDDPRLGVQKIHLCKYSGYLTVAGTAGQILVLELNDEAAEQSVEAKVVDLLQGQEGFRWKGHTRLDVRDEPVLFPPGFQPFALVQCQPPAVVTALTLHSEWKLVAFGTSHGFGVYDYQQKNNVLVKCTLNPSDQLAMEGPLSRVKSIKKSLRQSFRRMRRSRVSLRKHHVNNAAKLQDANARLEAELAEMELAPVQRKIEARSSDDSFTGLVRTLYFADTFLADSSHNTPSLWAGTNGGCVFAYMLRLPPVEHRAEEPVTAHPAKEIQLMHRAPVVGIAVMDGHGAPLPEPLEVAHDLARSPDMHGSHQLLVISEEQFKLFSLPKVSAKMKLKLTAIDGSRVRRVGVAWFGSSRSEDYGESGLMVLTNQGDVHVVSLPTIKMQVHYPCIRREDVSGIASCVFTKHGQGFYLISPSEFERFTVSTRHLVEPRCLVEAPHSGTAVQHRSPPERCNSEDAESAARRVMEHALLNDESEYSYERETEEKMYSIYETLIHNRSSPGDPEVPGRRPDVIPGESCEECRSMRKRCSTVQRELTC</sequence>
<evidence type="ECO:0000256" key="18">
    <source>
        <dbReference type="ARBA" id="ARBA00023277"/>
    </source>
</evidence>
<dbReference type="Pfam" id="PF00288">
    <property type="entry name" value="GHMP_kinases_N"/>
    <property type="match status" value="1"/>
</dbReference>
<dbReference type="InterPro" id="IPR019539">
    <property type="entry name" value="GalKase_N"/>
</dbReference>
<feature type="domain" description="Lethal giant larvae homologue 2" evidence="28">
    <location>
        <begin position="661"/>
        <end position="759"/>
    </location>
</feature>
<dbReference type="Pfam" id="PF08544">
    <property type="entry name" value="GHMP_kinases_C"/>
    <property type="match status" value="1"/>
</dbReference>
<evidence type="ECO:0000256" key="25">
    <source>
        <dbReference type="PROSITE-ProRule" id="PRU00221"/>
    </source>
</evidence>
<feature type="domain" description="Galactokinase N-terminal" evidence="30">
    <location>
        <begin position="18"/>
        <end position="67"/>
    </location>
</feature>
<evidence type="ECO:0000256" key="16">
    <source>
        <dbReference type="ARBA" id="ARBA00022840"/>
    </source>
</evidence>
<evidence type="ECO:0000256" key="9">
    <source>
        <dbReference type="ARBA" id="ARBA00022490"/>
    </source>
</evidence>
<dbReference type="SMART" id="SM00320">
    <property type="entry name" value="WD40"/>
    <property type="match status" value="4"/>
</dbReference>
<dbReference type="GO" id="GO:0030866">
    <property type="term" value="P:cortical actin cytoskeleton organization"/>
    <property type="evidence" value="ECO:0007669"/>
    <property type="project" value="TreeGrafter"/>
</dbReference>
<evidence type="ECO:0000256" key="22">
    <source>
        <dbReference type="ARBA" id="ARBA00055336"/>
    </source>
</evidence>
<feature type="coiled-coil region" evidence="26">
    <location>
        <begin position="1052"/>
        <end position="1079"/>
    </location>
</feature>
<keyword evidence="19" id="KW-0131">Cell cycle</keyword>
<evidence type="ECO:0000256" key="24">
    <source>
        <dbReference type="ARBA" id="ARBA00081592"/>
    </source>
</evidence>
<feature type="domain" description="GHMP kinase C-terminal" evidence="29">
    <location>
        <begin position="292"/>
        <end position="370"/>
    </location>
</feature>
<evidence type="ECO:0000313" key="32">
    <source>
        <dbReference type="Proteomes" id="UP000693946"/>
    </source>
</evidence>
<dbReference type="Pfam" id="PF08366">
    <property type="entry name" value="LLGL"/>
    <property type="match status" value="1"/>
</dbReference>
<evidence type="ECO:0000256" key="12">
    <source>
        <dbReference type="ARBA" id="ARBA00022679"/>
    </source>
</evidence>
<dbReference type="NCBIfam" id="TIGR00131">
    <property type="entry name" value="gal_kin"/>
    <property type="match status" value="1"/>
</dbReference>
<evidence type="ECO:0000256" key="11">
    <source>
        <dbReference type="ARBA" id="ARBA00022574"/>
    </source>
</evidence>
<comment type="function">
    <text evidence="22">Catalyzes the transfer of a phosphate from ATP to alpha-D-galactose and participates in the first committed step in the catabolism of galactose.</text>
</comment>
<evidence type="ECO:0000256" key="1">
    <source>
        <dbReference type="ARBA" id="ARBA00004496"/>
    </source>
</evidence>
<keyword evidence="32" id="KW-1185">Reference proteome</keyword>
<dbReference type="GO" id="GO:0030864">
    <property type="term" value="C:cortical actin cytoskeleton"/>
    <property type="evidence" value="ECO:0007669"/>
    <property type="project" value="TreeGrafter"/>
</dbReference>
<feature type="domain" description="GHMP kinase N-terminal" evidence="27">
    <location>
        <begin position="108"/>
        <end position="194"/>
    </location>
</feature>
<dbReference type="GO" id="GO:0051294">
    <property type="term" value="P:establishment of spindle orientation"/>
    <property type="evidence" value="ECO:0007669"/>
    <property type="project" value="TreeGrafter"/>
</dbReference>
<dbReference type="GO" id="GO:0032878">
    <property type="term" value="P:regulation of establishment or maintenance of cell polarity"/>
    <property type="evidence" value="ECO:0007669"/>
    <property type="project" value="TreeGrafter"/>
</dbReference>
<dbReference type="GO" id="GO:0006893">
    <property type="term" value="P:Golgi to plasma membrane transport"/>
    <property type="evidence" value="ECO:0007669"/>
    <property type="project" value="TreeGrafter"/>
</dbReference>
<protein>
    <recommendedName>
        <fullName evidence="7">Galactokinase</fullName>
        <ecNumber evidence="6">2.7.1.6</ecNumber>
    </recommendedName>
    <alternativeName>
        <fullName evidence="20">Galactose kinase</fullName>
    </alternativeName>
    <alternativeName>
        <fullName evidence="23">LLGL scribble cell polarity complex component 2</fullName>
    </alternativeName>
    <alternativeName>
        <fullName evidence="24">Lethal(2) giant larvae protein homolog 2</fullName>
    </alternativeName>
</protein>
<dbReference type="InterPro" id="IPR000705">
    <property type="entry name" value="Galactokinase"/>
</dbReference>
<dbReference type="GO" id="GO:0008593">
    <property type="term" value="P:regulation of Notch signaling pathway"/>
    <property type="evidence" value="ECO:0007669"/>
    <property type="project" value="TreeGrafter"/>
</dbReference>
<comment type="catalytic activity">
    <reaction evidence="21">
        <text>alpha-D-galactose + ATP = alpha-D-galactose 1-phosphate + ADP + H(+)</text>
        <dbReference type="Rhea" id="RHEA:13553"/>
        <dbReference type="ChEBI" id="CHEBI:15378"/>
        <dbReference type="ChEBI" id="CHEBI:28061"/>
        <dbReference type="ChEBI" id="CHEBI:30616"/>
        <dbReference type="ChEBI" id="CHEBI:58336"/>
        <dbReference type="ChEBI" id="CHEBI:456216"/>
        <dbReference type="EC" id="2.7.1.6"/>
    </reaction>
    <physiologicalReaction direction="left-to-right" evidence="21">
        <dbReference type="Rhea" id="RHEA:13554"/>
    </physiologicalReaction>
</comment>
<comment type="similarity">
    <text evidence="3">Belongs to the GHMP kinase family. GalK subfamily.</text>
</comment>
<dbReference type="Pfam" id="PF00400">
    <property type="entry name" value="WD40"/>
    <property type="match status" value="1"/>
</dbReference>
<comment type="pathway">
    <text evidence="2">Carbohydrate metabolism; galactose metabolism.</text>
</comment>
<evidence type="ECO:0000256" key="2">
    <source>
        <dbReference type="ARBA" id="ARBA00004947"/>
    </source>
</evidence>
<evidence type="ECO:0000256" key="20">
    <source>
        <dbReference type="ARBA" id="ARBA00029590"/>
    </source>
</evidence>
<dbReference type="GO" id="GO:0004335">
    <property type="term" value="F:galactokinase activity"/>
    <property type="evidence" value="ECO:0007669"/>
    <property type="project" value="UniProtKB-EC"/>
</dbReference>
<keyword evidence="10" id="KW-0597">Phosphoprotein</keyword>
<dbReference type="InterPro" id="IPR006204">
    <property type="entry name" value="GHMP_kinase_N_dom"/>
</dbReference>
<dbReference type="InterPro" id="IPR001680">
    <property type="entry name" value="WD40_rpt"/>
</dbReference>
<keyword evidence="8" id="KW-0268">Exocytosis</keyword>
<dbReference type="GO" id="GO:0005886">
    <property type="term" value="C:plasma membrane"/>
    <property type="evidence" value="ECO:0007669"/>
    <property type="project" value="TreeGrafter"/>
</dbReference>
<evidence type="ECO:0000256" key="8">
    <source>
        <dbReference type="ARBA" id="ARBA00022483"/>
    </source>
</evidence>
<comment type="subcellular location">
    <subcellularLocation>
        <location evidence="1">Cytoplasm</location>
    </subcellularLocation>
</comment>
<keyword evidence="14" id="KW-0547">Nucleotide-binding</keyword>
<dbReference type="EMBL" id="JAGKHQ010000010">
    <property type="protein sequence ID" value="KAG7506881.1"/>
    <property type="molecule type" value="Genomic_DNA"/>
</dbReference>
<keyword evidence="26" id="KW-0175">Coiled coil</keyword>
<keyword evidence="17" id="KW-0299">Galactose metabolism</keyword>
<dbReference type="FunFam" id="3.30.230.10:FF:000040">
    <property type="entry name" value="Galactokinase 1"/>
    <property type="match status" value="1"/>
</dbReference>
<dbReference type="Pfam" id="PF10509">
    <property type="entry name" value="GalKase_gal_bdg"/>
    <property type="match status" value="1"/>
</dbReference>
<evidence type="ECO:0000256" key="15">
    <source>
        <dbReference type="ARBA" id="ARBA00022777"/>
    </source>
</evidence>
<dbReference type="PROSITE" id="PS00106">
    <property type="entry name" value="GALACTOKINASE"/>
    <property type="match status" value="1"/>
</dbReference>
<keyword evidence="9" id="KW-0963">Cytoplasm</keyword>
<keyword evidence="12" id="KW-0808">Transferase</keyword>
<dbReference type="GO" id="GO:0045159">
    <property type="term" value="F:myosin II binding"/>
    <property type="evidence" value="ECO:0007669"/>
    <property type="project" value="TreeGrafter"/>
</dbReference>
<dbReference type="InterPro" id="IPR006203">
    <property type="entry name" value="GHMP_knse_ATP-bd_CS"/>
</dbReference>
<dbReference type="GO" id="GO:0033499">
    <property type="term" value="P:galactose catabolic process via UDP-galactose, Leloir pathway"/>
    <property type="evidence" value="ECO:0007669"/>
    <property type="project" value="UniProtKB-ARBA"/>
</dbReference>